<feature type="site" description="Important for catalytic activity" evidence="11">
    <location>
        <position position="1010"/>
    </location>
</feature>
<evidence type="ECO:0000256" key="1">
    <source>
        <dbReference type="ARBA" id="ARBA00009032"/>
    </source>
</evidence>
<dbReference type="Pfam" id="PF01855">
    <property type="entry name" value="POR_N"/>
    <property type="match status" value="1"/>
</dbReference>
<feature type="binding site" evidence="12">
    <location>
        <position position="1085"/>
    </location>
    <ligand>
        <name>[4Fe-4S] cluster</name>
        <dbReference type="ChEBI" id="CHEBI:49883"/>
        <label>3</label>
    </ligand>
</feature>
<feature type="binding site" evidence="12">
    <location>
        <position position="757"/>
    </location>
    <ligand>
        <name>[4Fe-4S] cluster</name>
        <dbReference type="ChEBI" id="CHEBI:49883"/>
        <label>2</label>
    </ligand>
</feature>
<dbReference type="InterPro" id="IPR002869">
    <property type="entry name" value="Pyrv_flavodox_OxRed_cen"/>
</dbReference>
<dbReference type="GO" id="GO:0030976">
    <property type="term" value="F:thiamine pyrophosphate binding"/>
    <property type="evidence" value="ECO:0007669"/>
    <property type="project" value="InterPro"/>
</dbReference>
<dbReference type="Gene3D" id="4.10.780.10">
    <property type="entry name" value="Pyruvate-flavodoxin oxidoreductase, EKR domain"/>
    <property type="match status" value="1"/>
</dbReference>
<dbReference type="SUPFAM" id="SSF54862">
    <property type="entry name" value="4Fe-4S ferredoxins"/>
    <property type="match status" value="1"/>
</dbReference>
<keyword evidence="8 12" id="KW-0411">Iron-sulfur</keyword>
<feature type="binding site" evidence="12">
    <location>
        <position position="704"/>
    </location>
    <ligand>
        <name>[4Fe-4S] cluster</name>
        <dbReference type="ChEBI" id="CHEBI:49883"/>
        <label>1</label>
    </ligand>
</feature>
<feature type="site" description="Important for catalytic activity" evidence="11">
    <location>
        <position position="33"/>
    </location>
</feature>
<dbReference type="InterPro" id="IPR009014">
    <property type="entry name" value="Transketo_C/PFOR_II"/>
</dbReference>
<feature type="binding site" evidence="10">
    <location>
        <begin position="1005"/>
        <end position="1010"/>
    </location>
    <ligand>
        <name>thiamine diphosphate</name>
        <dbReference type="ChEBI" id="CHEBI:58937"/>
    </ligand>
</feature>
<dbReference type="FunFam" id="3.40.50.920:FF:000007">
    <property type="entry name" value="Pyruvate:ferredoxin (Flavodoxin) oxidoreductase"/>
    <property type="match status" value="1"/>
</dbReference>
<dbReference type="SUPFAM" id="SSF52518">
    <property type="entry name" value="Thiamin diphosphate-binding fold (THDP-binding)"/>
    <property type="match status" value="2"/>
</dbReference>
<evidence type="ECO:0000256" key="10">
    <source>
        <dbReference type="PIRSR" id="PIRSR000159-1"/>
    </source>
</evidence>
<feature type="binding site" evidence="12">
    <location>
        <position position="760"/>
    </location>
    <ligand>
        <name>[4Fe-4S] cluster</name>
        <dbReference type="ChEBI" id="CHEBI:49883"/>
        <label>2</label>
    </ligand>
</feature>
<dbReference type="GO" id="GO:0016903">
    <property type="term" value="F:oxidoreductase activity, acting on the aldehyde or oxo group of donors"/>
    <property type="evidence" value="ECO:0007669"/>
    <property type="project" value="InterPro"/>
</dbReference>
<keyword evidence="14" id="KW-0670">Pyruvate</keyword>
<dbReference type="FunFam" id="3.40.920.10:FF:000001">
    <property type="entry name" value="Pyruvate:ferredoxin (Flavodoxin) oxidoreductase"/>
    <property type="match status" value="1"/>
</dbReference>
<dbReference type="InterPro" id="IPR019456">
    <property type="entry name" value="Pyrv-flavodox_OxRtase_EKR"/>
</dbReference>
<evidence type="ECO:0000256" key="6">
    <source>
        <dbReference type="ARBA" id="ARBA00023002"/>
    </source>
</evidence>
<dbReference type="PANTHER" id="PTHR32154:SF0">
    <property type="entry name" value="PYRUVATE-FLAVODOXIN OXIDOREDUCTASE-RELATED"/>
    <property type="match status" value="1"/>
</dbReference>
<feature type="site" description="Important for catalytic activity" evidence="11">
    <location>
        <position position="66"/>
    </location>
</feature>
<feature type="binding site" evidence="12">
    <location>
        <position position="698"/>
    </location>
    <ligand>
        <name>[4Fe-4S] cluster</name>
        <dbReference type="ChEBI" id="CHEBI:49883"/>
        <label>1</label>
    </ligand>
</feature>
<feature type="binding site" evidence="10">
    <location>
        <position position="33"/>
    </location>
    <ligand>
        <name>pyruvate</name>
        <dbReference type="ChEBI" id="CHEBI:15361"/>
    </ligand>
</feature>
<feature type="site" description="Important for catalytic activity" evidence="11">
    <location>
        <position position="116"/>
    </location>
</feature>
<dbReference type="FunFam" id="3.40.50.970:FF:000012">
    <property type="entry name" value="Pyruvate:ferredoxin (Flavodoxin) oxidoreductase"/>
    <property type="match status" value="1"/>
</dbReference>
<feature type="binding site" evidence="12">
    <location>
        <position position="764"/>
    </location>
    <ligand>
        <name>[4Fe-4S] cluster</name>
        <dbReference type="ChEBI" id="CHEBI:49883"/>
        <label>1</label>
    </ligand>
</feature>
<evidence type="ECO:0000256" key="5">
    <source>
        <dbReference type="ARBA" id="ARBA00022982"/>
    </source>
</evidence>
<evidence type="ECO:0000256" key="4">
    <source>
        <dbReference type="ARBA" id="ARBA00022723"/>
    </source>
</evidence>
<dbReference type="InterPro" id="IPR017896">
    <property type="entry name" value="4Fe4S_Fe-S-bd"/>
</dbReference>
<dbReference type="RefSeq" id="WP_180135754.1">
    <property type="nucleotide sequence ID" value="NZ_JABMKT010000009.1"/>
</dbReference>
<dbReference type="InterPro" id="IPR011895">
    <property type="entry name" value="Pyrv_flavodox_OxRed"/>
</dbReference>
<dbReference type="InterPro" id="IPR011766">
    <property type="entry name" value="TPP_enzyme_TPP-bd"/>
</dbReference>
<dbReference type="EMBL" id="JABMKT010000009">
    <property type="protein sequence ID" value="NYV27725.1"/>
    <property type="molecule type" value="Genomic_DNA"/>
</dbReference>
<feature type="domain" description="4Fe-4S ferredoxin-type" evidence="13">
    <location>
        <begin position="745"/>
        <end position="776"/>
    </location>
</feature>
<name>A0A7Z0TA72_9FUSO</name>
<dbReference type="FunFam" id="3.30.70.20:FF:000022">
    <property type="entry name" value="Pyruvate:ferredoxin (Flavodoxin) oxidoreductase"/>
    <property type="match status" value="1"/>
</dbReference>
<proteinExistence type="inferred from homology"/>
<dbReference type="Pfam" id="PF01558">
    <property type="entry name" value="POR"/>
    <property type="match status" value="1"/>
</dbReference>
<dbReference type="FunFam" id="3.40.50.970:FF:000041">
    <property type="entry name" value="Pyruvate:ferredoxin (Flavodoxin) oxidoreductase"/>
    <property type="match status" value="1"/>
</dbReference>
<evidence type="ECO:0000256" key="8">
    <source>
        <dbReference type="ARBA" id="ARBA00023014"/>
    </source>
</evidence>
<dbReference type="Gene3D" id="3.40.50.970">
    <property type="match status" value="2"/>
</dbReference>
<feature type="domain" description="4Fe-4S ferredoxin-type" evidence="13">
    <location>
        <begin position="689"/>
        <end position="718"/>
    </location>
</feature>
<evidence type="ECO:0000313" key="14">
    <source>
        <dbReference type="EMBL" id="NYV27725.1"/>
    </source>
</evidence>
<keyword evidence="4 12" id="KW-0479">Metal-binding</keyword>
<dbReference type="InterPro" id="IPR019752">
    <property type="entry name" value="Pyrv/ketoisovalerate_OxRed_cat"/>
</dbReference>
<keyword evidence="7 12" id="KW-0408">Iron</keyword>
<dbReference type="GO" id="GO:0051539">
    <property type="term" value="F:4 iron, 4 sulfur cluster binding"/>
    <property type="evidence" value="ECO:0007669"/>
    <property type="project" value="UniProtKB-KW"/>
</dbReference>
<dbReference type="PIRSF" id="PIRSF000159">
    <property type="entry name" value="NifJ"/>
    <property type="match status" value="1"/>
</dbReference>
<accession>A0A7Z0TA72</accession>
<dbReference type="GO" id="GO:0022900">
    <property type="term" value="P:electron transport chain"/>
    <property type="evidence" value="ECO:0007669"/>
    <property type="project" value="InterPro"/>
</dbReference>
<evidence type="ECO:0000256" key="11">
    <source>
        <dbReference type="PIRSR" id="PIRSR000159-2"/>
    </source>
</evidence>
<dbReference type="PROSITE" id="PS00198">
    <property type="entry name" value="4FE4S_FER_1"/>
    <property type="match status" value="1"/>
</dbReference>
<organism evidence="14 15">
    <name type="scientific">Streptobacillus felis</name>
    <dbReference type="NCBI Taxonomy" id="1384509"/>
    <lineage>
        <taxon>Bacteria</taxon>
        <taxon>Fusobacteriati</taxon>
        <taxon>Fusobacteriota</taxon>
        <taxon>Fusobacteriia</taxon>
        <taxon>Fusobacteriales</taxon>
        <taxon>Leptotrichiaceae</taxon>
        <taxon>Streptobacillus</taxon>
    </lineage>
</organism>
<evidence type="ECO:0000256" key="7">
    <source>
        <dbReference type="ARBA" id="ARBA00023004"/>
    </source>
</evidence>
<keyword evidence="2 9" id="KW-0813">Transport</keyword>
<dbReference type="Pfam" id="PF10371">
    <property type="entry name" value="EKR"/>
    <property type="match status" value="1"/>
</dbReference>
<feature type="binding site" evidence="12">
    <location>
        <position position="851"/>
    </location>
    <ligand>
        <name>[4Fe-4S] cluster</name>
        <dbReference type="ChEBI" id="CHEBI:49883"/>
        <label>3</label>
    </ligand>
</feature>
<dbReference type="SUPFAM" id="SSF52922">
    <property type="entry name" value="TK C-terminal domain-like"/>
    <property type="match status" value="1"/>
</dbReference>
<dbReference type="PANTHER" id="PTHR32154">
    <property type="entry name" value="PYRUVATE-FLAVODOXIN OXIDOREDUCTASE-RELATED"/>
    <property type="match status" value="1"/>
</dbReference>
<dbReference type="InterPro" id="IPR029061">
    <property type="entry name" value="THDP-binding"/>
</dbReference>
<feature type="binding site" evidence="12">
    <location>
        <position position="708"/>
    </location>
    <ligand>
        <name>[4Fe-4S] cluster</name>
        <dbReference type="ChEBI" id="CHEBI:49883"/>
        <label>2</label>
    </ligand>
</feature>
<feature type="binding site" evidence="12">
    <location>
        <position position="826"/>
    </location>
    <ligand>
        <name>[4Fe-4S] cluster</name>
        <dbReference type="ChEBI" id="CHEBI:49883"/>
        <label>3</label>
    </ligand>
</feature>
<dbReference type="CDD" id="cd07034">
    <property type="entry name" value="TPP_PYR_PFOR_IOR-alpha_like"/>
    <property type="match status" value="1"/>
</dbReference>
<evidence type="ECO:0000256" key="12">
    <source>
        <dbReference type="PIRSR" id="PIRSR000159-50"/>
    </source>
</evidence>
<dbReference type="Proteomes" id="UP000526184">
    <property type="component" value="Unassembled WGS sequence"/>
</dbReference>
<gene>
    <name evidence="14" type="primary">nifJ</name>
    <name evidence="14" type="ORF">HP397_02635</name>
</gene>
<dbReference type="NCBIfam" id="TIGR02176">
    <property type="entry name" value="pyruv_ox_red"/>
    <property type="match status" value="1"/>
</dbReference>
<dbReference type="InterPro" id="IPR050722">
    <property type="entry name" value="Pyruvate:ferred/Flavod_OxRd"/>
</dbReference>
<feature type="binding site" evidence="12">
    <location>
        <position position="701"/>
    </location>
    <ligand>
        <name>[4Fe-4S] cluster</name>
        <dbReference type="ChEBI" id="CHEBI:49883"/>
        <label>1</label>
    </ligand>
</feature>
<feature type="binding site" evidence="10">
    <location>
        <position position="116"/>
    </location>
    <ligand>
        <name>pyruvate</name>
        <dbReference type="ChEBI" id="CHEBI:15361"/>
    </ligand>
</feature>
<keyword evidence="5 9" id="KW-0249">Electron transport</keyword>
<feature type="binding site" evidence="10">
    <location>
        <begin position="976"/>
        <end position="979"/>
    </location>
    <ligand>
        <name>thiamine diphosphate</name>
        <dbReference type="ChEBI" id="CHEBI:58937"/>
    </ligand>
</feature>
<dbReference type="SUPFAM" id="SSF53323">
    <property type="entry name" value="Pyruvate-ferredoxin oxidoreductase, PFOR, domain III"/>
    <property type="match status" value="1"/>
</dbReference>
<feature type="binding site" evidence="10">
    <location>
        <position position="66"/>
    </location>
    <ligand>
        <name>thiamine diphosphate</name>
        <dbReference type="ChEBI" id="CHEBI:58937"/>
    </ligand>
</feature>
<dbReference type="InterPro" id="IPR037112">
    <property type="entry name" value="Pyrv-flavodox_OxR_EKR_sf"/>
</dbReference>
<dbReference type="Gene3D" id="3.40.50.920">
    <property type="match status" value="1"/>
</dbReference>
<dbReference type="Gene3D" id="3.40.920.10">
    <property type="entry name" value="Pyruvate-ferredoxin oxidoreductase, PFOR, domain III"/>
    <property type="match status" value="1"/>
</dbReference>
<dbReference type="InterPro" id="IPR002880">
    <property type="entry name" value="Pyrv_Fd/Flavodoxin_OxRdtase_N"/>
</dbReference>
<comment type="caution">
    <text evidence="14">The sequence shown here is derived from an EMBL/GenBank/DDBJ whole genome shotgun (WGS) entry which is preliminary data.</text>
</comment>
<dbReference type="Pfam" id="PF02775">
    <property type="entry name" value="TPP_enzyme_C"/>
    <property type="match status" value="1"/>
</dbReference>
<protein>
    <submittedName>
        <fullName evidence="14">Pyruvate:ferredoxin (Flavodoxin) oxidoreductase</fullName>
    </submittedName>
</protein>
<dbReference type="Gene3D" id="3.30.70.20">
    <property type="match status" value="1"/>
</dbReference>
<keyword evidence="3 12" id="KW-0004">4Fe-4S</keyword>
<dbReference type="GO" id="GO:0006979">
    <property type="term" value="P:response to oxidative stress"/>
    <property type="evidence" value="ECO:0007669"/>
    <property type="project" value="TreeGrafter"/>
</dbReference>
<evidence type="ECO:0000256" key="9">
    <source>
        <dbReference type="PIRNR" id="PIRNR000159"/>
    </source>
</evidence>
<dbReference type="SMART" id="SM00890">
    <property type="entry name" value="EKR"/>
    <property type="match status" value="1"/>
</dbReference>
<comment type="similarity">
    <text evidence="1 9">Belongs to the pyruvate:ferredoxin/flavodoxin oxidoreductase family.</text>
</comment>
<dbReference type="Pfam" id="PF17147">
    <property type="entry name" value="PFOR_II"/>
    <property type="match status" value="1"/>
</dbReference>
<feature type="binding site" evidence="10">
    <location>
        <position position="828"/>
    </location>
    <ligand>
        <name>thiamine diphosphate</name>
        <dbReference type="ChEBI" id="CHEBI:58937"/>
    </ligand>
</feature>
<keyword evidence="6 9" id="KW-0560">Oxidoreductase</keyword>
<dbReference type="InterPro" id="IPR033412">
    <property type="entry name" value="PFOR_II"/>
</dbReference>
<dbReference type="CDD" id="cd03377">
    <property type="entry name" value="TPP_PFOR_PNO"/>
    <property type="match status" value="1"/>
</dbReference>
<evidence type="ECO:0000259" key="13">
    <source>
        <dbReference type="PROSITE" id="PS51379"/>
    </source>
</evidence>
<sequence length="1189" mass="133696">MERKPIMKVMDGNEAAAYISYAFTEVAAIYPITPSTNMAEYTDEWASKGHKNIFGTVPKIIEMQSEAGAAGVVHGSLQTGALTTTFTASQGLLLKLPNMYKISGELLPGVIHVAARSISTHALSIFGDHQDIYAARSTGFAMLASSSVQEVMDLAGVAHLSAIKSRVPFLHFFDGFRTSHEIQKIEQIEYSELEKLIDKDALKEFRNRSLNPDAPVTRGTAQNDDIFFQAREAQNRFYNNSVEIVKEYMHEISKITGREYKPYSYYGHSEARLIVIAMGSVCETIKETVDFLNSRGEKVGMIKVSLYRPFSAQDFLNEIPKTVKKIAVLDRTKEPGSYGEPLYLDVKSLLYGKENSPKVVGGRYGLSSKDVNPSHIISVFKNLVLKEPKDHFTVGIKDDVTFTSLPMYENPDLSKDNDISCLFYGLGSDGTVGANKSSVKIVGDLTDKYVQAYFAYDSKKAGGITRSHLRFSDSPIRSTYLVKNPSFVSCSNQTFLKKYDVLSGLRKNGIFLLNSIYEGEKLIDSLPKKIKRELALAEAKFYVINANKIAYELGMISKTNTILQTAFFKVIDVIEFSKVKEELKKHILKNYGLKGEDVVEKNYKMIELAEKNIVEIEVKEEWKTLVDEEEYLTLDYGNSLDKNSFMAKIAEPMTALKGDELPVSIFDGYEDGTFENGEANYEKRAIAKYIPEWRPEHCIQCNQCSYVCPHAAIRPFLIDEKELENMPNSMDLLNPLGKGLERLRYRIQVSPLDCTGCNACAEVCPARTKALVMRPIEEQLEKGEKENADYLYNHVTYKDEYINRETVIGSQFAKPLFEFSGACAGCGETPYIKLLTQLYGDRMMIANSTGCSSIYGGYAPSTPYTTNDKGQGPAWASSLFEDTAEYGYGMLQASEKLRYRVVELIEKLSKKYGINDELKEILDKYLDIVNNASEIQKIKEELLAMLENNLEKHPEISEILELKYYLNQRAIWVIGGDGWAYDIGFGGLDHVLGTGDNIKMLVLDTEVYSNTGGQSSSSSPIASVAKFTNNGKRRKKKDLASLMMSYGDIYVAKISMGANQNQTLKALKEAQEYDGPAIVIAYSPCIAHGIKGGLGIANEQEKLATEVGYWPLLRFDPRRAKTGKNPLQLDSRKPNWDKYMDFLMSETRFTSLMKTNPEMAKELFEQNMNNSKEVWNYYQRLSKMDYKDE</sequence>
<evidence type="ECO:0000256" key="3">
    <source>
        <dbReference type="ARBA" id="ARBA00022485"/>
    </source>
</evidence>
<dbReference type="PROSITE" id="PS51379">
    <property type="entry name" value="4FE4S_FER_2"/>
    <property type="match status" value="2"/>
</dbReference>
<reference evidence="14 15" key="1">
    <citation type="submission" date="2020-05" db="EMBL/GenBank/DDBJ databases">
        <title>Streptobacillus felis strain LHL191014123.</title>
        <authorList>
            <person name="Fawzy A."/>
            <person name="Rau J."/>
            <person name="Risse K."/>
            <person name="Schauerte N."/>
            <person name="Geiger C."/>
            <person name="Blom J."/>
            <person name="Imirzalioglu C."/>
            <person name="Falgenhauer J."/>
            <person name="Bach A."/>
            <person name="Herden C."/>
            <person name="Eisenberg T."/>
        </authorList>
    </citation>
    <scope>NUCLEOTIDE SEQUENCE [LARGE SCALE GENOMIC DNA]</scope>
    <source>
        <strain evidence="14 15">LHL191014123</strain>
    </source>
</reference>
<dbReference type="Pfam" id="PF12838">
    <property type="entry name" value="Fer4_7"/>
    <property type="match status" value="1"/>
</dbReference>
<keyword evidence="15" id="KW-1185">Reference proteome</keyword>
<dbReference type="GO" id="GO:0005506">
    <property type="term" value="F:iron ion binding"/>
    <property type="evidence" value="ECO:0007669"/>
    <property type="project" value="InterPro"/>
</dbReference>
<feature type="binding site" evidence="12">
    <location>
        <position position="823"/>
    </location>
    <ligand>
        <name>[4Fe-4S] cluster</name>
        <dbReference type="ChEBI" id="CHEBI:49883"/>
        <label>3</label>
    </ligand>
</feature>
<dbReference type="InterPro" id="IPR017900">
    <property type="entry name" value="4Fe4S_Fe_S_CS"/>
</dbReference>
<dbReference type="AlphaFoldDB" id="A0A7Z0TA72"/>
<feature type="binding site" evidence="10">
    <location>
        <position position="851"/>
    </location>
    <ligand>
        <name>thiamine diphosphate</name>
        <dbReference type="ChEBI" id="CHEBI:58937"/>
    </ligand>
</feature>
<comment type="cofactor">
    <cofactor evidence="12">
        <name>[4Fe-4S] cluster</name>
        <dbReference type="ChEBI" id="CHEBI:49883"/>
    </cofactor>
    <text evidence="12">Binds 3 [4Fe-4S] clusters per subunit.</text>
</comment>
<evidence type="ECO:0000256" key="2">
    <source>
        <dbReference type="ARBA" id="ARBA00022448"/>
    </source>
</evidence>
<evidence type="ECO:0000313" key="15">
    <source>
        <dbReference type="Proteomes" id="UP000526184"/>
    </source>
</evidence>
<feature type="binding site" evidence="12">
    <location>
        <position position="754"/>
    </location>
    <ligand>
        <name>[4Fe-4S] cluster</name>
        <dbReference type="ChEBI" id="CHEBI:49883"/>
        <label>2</label>
    </ligand>
</feature>